<dbReference type="NCBIfam" id="TIGR01131">
    <property type="entry name" value="ATP_synt_6_or_A"/>
    <property type="match status" value="1"/>
</dbReference>
<comment type="subcellular location">
    <subcellularLocation>
        <location evidence="1">Membrane</location>
        <topology evidence="1">Multi-pass membrane protein</topology>
    </subcellularLocation>
    <subcellularLocation>
        <location evidence="11">Mitochondrion inner membrane</location>
        <topology evidence="11">Multi-pass membrane protein</topology>
    </subcellularLocation>
</comment>
<dbReference type="CDD" id="cd00310">
    <property type="entry name" value="ATP-synt_Fo_a_6"/>
    <property type="match status" value="1"/>
</dbReference>
<dbReference type="AlphaFoldDB" id="H6V540"/>
<dbReference type="InterPro" id="IPR035908">
    <property type="entry name" value="F0_ATP_A_sf"/>
</dbReference>
<dbReference type="GO" id="GO:0005743">
    <property type="term" value="C:mitochondrial inner membrane"/>
    <property type="evidence" value="ECO:0007669"/>
    <property type="project" value="UniProtKB-SubCell"/>
</dbReference>
<keyword evidence="6" id="KW-0375">Hydrogen ion transport</keyword>
<proteinExistence type="inferred from homology"/>
<evidence type="ECO:0000256" key="2">
    <source>
        <dbReference type="ARBA" id="ARBA00006810"/>
    </source>
</evidence>
<keyword evidence="9 12" id="KW-0472">Membrane</keyword>
<evidence type="ECO:0000256" key="10">
    <source>
        <dbReference type="ARBA" id="ARBA00023310"/>
    </source>
</evidence>
<dbReference type="PRINTS" id="PR00123">
    <property type="entry name" value="ATPASEA"/>
</dbReference>
<keyword evidence="10" id="KW-0066">ATP synthesis</keyword>
<geneLocation type="mitochondrion" evidence="13"/>
<accession>H6V540</accession>
<dbReference type="Pfam" id="PF00119">
    <property type="entry name" value="ATP-synt_A"/>
    <property type="match status" value="1"/>
</dbReference>
<dbReference type="InterPro" id="IPR045083">
    <property type="entry name" value="ATP_synth_F0_asu_bact/mt"/>
</dbReference>
<dbReference type="GeneID" id="11816533"/>
<protein>
    <recommendedName>
        <fullName evidence="11">ATP synthase subunit a</fullName>
    </recommendedName>
</protein>
<keyword evidence="7 12" id="KW-1133">Transmembrane helix</keyword>
<feature type="transmembrane region" description="Helical" evidence="12">
    <location>
        <begin position="204"/>
        <end position="227"/>
    </location>
</feature>
<keyword evidence="13" id="KW-0496">Mitochondrion</keyword>
<evidence type="ECO:0000256" key="8">
    <source>
        <dbReference type="ARBA" id="ARBA00023065"/>
    </source>
</evidence>
<evidence type="ECO:0000256" key="3">
    <source>
        <dbReference type="ARBA" id="ARBA00022448"/>
    </source>
</evidence>
<keyword evidence="5 12" id="KW-0812">Transmembrane</keyword>
<evidence type="ECO:0000256" key="9">
    <source>
        <dbReference type="ARBA" id="ARBA00023136"/>
    </source>
</evidence>
<dbReference type="InterPro" id="IPR023011">
    <property type="entry name" value="ATP_synth_F0_asu_AS"/>
</dbReference>
<organism evidence="13">
    <name type="scientific">Fissurella volcano</name>
    <name type="common">Volcano keyhole limpet</name>
    <dbReference type="NCBI Taxonomy" id="707972"/>
    <lineage>
        <taxon>Eukaryota</taxon>
        <taxon>Metazoa</taxon>
        <taxon>Spiralia</taxon>
        <taxon>Lophotrochozoa</taxon>
        <taxon>Mollusca</taxon>
        <taxon>Gastropoda</taxon>
        <taxon>Vetigastropoda</taxon>
        <taxon>Lepetellida</taxon>
        <taxon>Fissurelloidea</taxon>
        <taxon>Fissurellidae</taxon>
        <taxon>Fissurella</taxon>
    </lineage>
</organism>
<feature type="transmembrane region" description="Helical" evidence="12">
    <location>
        <begin position="173"/>
        <end position="198"/>
    </location>
</feature>
<feature type="transmembrane region" description="Helical" evidence="12">
    <location>
        <begin position="101"/>
        <end position="122"/>
    </location>
</feature>
<dbReference type="RefSeq" id="YP_005351142.1">
    <property type="nucleotide sequence ID" value="NC_016953.1"/>
</dbReference>
<keyword evidence="4" id="KW-0138">CF(0)</keyword>
<comment type="similarity">
    <text evidence="2">Belongs to the ATPase A chain family.</text>
</comment>
<dbReference type="SUPFAM" id="SSF81336">
    <property type="entry name" value="F1F0 ATP synthase subunit A"/>
    <property type="match status" value="1"/>
</dbReference>
<gene>
    <name evidence="13" type="primary">ATP6</name>
</gene>
<dbReference type="InterPro" id="IPR000568">
    <property type="entry name" value="ATP_synth_F0_asu"/>
</dbReference>
<dbReference type="GO" id="GO:0046933">
    <property type="term" value="F:proton-transporting ATP synthase activity, rotational mechanism"/>
    <property type="evidence" value="ECO:0007669"/>
    <property type="project" value="TreeGrafter"/>
</dbReference>
<evidence type="ECO:0000256" key="5">
    <source>
        <dbReference type="ARBA" id="ARBA00022692"/>
    </source>
</evidence>
<keyword evidence="3" id="KW-0813">Transport</keyword>
<evidence type="ECO:0000256" key="12">
    <source>
        <dbReference type="SAM" id="Phobius"/>
    </source>
</evidence>
<dbReference type="EMBL" id="JN790612">
    <property type="protein sequence ID" value="AFB78092.1"/>
    <property type="molecule type" value="Genomic_DNA"/>
</dbReference>
<evidence type="ECO:0000256" key="4">
    <source>
        <dbReference type="ARBA" id="ARBA00022547"/>
    </source>
</evidence>
<keyword evidence="8" id="KW-0406">Ion transport</keyword>
<dbReference type="PANTHER" id="PTHR11410">
    <property type="entry name" value="ATP SYNTHASE SUBUNIT A"/>
    <property type="match status" value="1"/>
</dbReference>
<evidence type="ECO:0000256" key="1">
    <source>
        <dbReference type="ARBA" id="ARBA00004141"/>
    </source>
</evidence>
<sequence length="231" mass="25045">MMSDIFSSFDDHNSVFMSYYLLVWVVLLSFVFNFNMLYWGRSGHWVQVGAVVDGVSHSQSDRSRGKFLGGFMSFVGAFFVFIITMNLLGLVPYVFGSTSHLVVSISLSIPVWLAMVISSFSFDFSFAAAGLLPSGAPGPLNPFLVLVETISVLIRPCTLAIRLMANMSAGHIILGLVGGYLAVGLAGSGVSAAPGFLWLVQSGYFMFEVAVSLVQGYIFMLLVTLYADEHS</sequence>
<evidence type="ECO:0000256" key="6">
    <source>
        <dbReference type="ARBA" id="ARBA00022781"/>
    </source>
</evidence>
<feature type="transmembrane region" description="Helical" evidence="12">
    <location>
        <begin position="21"/>
        <end position="39"/>
    </location>
</feature>
<dbReference type="Gene3D" id="1.20.120.220">
    <property type="entry name" value="ATP synthase, F0 complex, subunit A"/>
    <property type="match status" value="1"/>
</dbReference>
<evidence type="ECO:0000256" key="7">
    <source>
        <dbReference type="ARBA" id="ARBA00022989"/>
    </source>
</evidence>
<evidence type="ECO:0000313" key="13">
    <source>
        <dbReference type="EMBL" id="AFB78092.1"/>
    </source>
</evidence>
<dbReference type="PANTHER" id="PTHR11410:SF0">
    <property type="entry name" value="ATP SYNTHASE SUBUNIT A"/>
    <property type="match status" value="1"/>
</dbReference>
<evidence type="ECO:0000256" key="11">
    <source>
        <dbReference type="RuleBase" id="RU004450"/>
    </source>
</evidence>
<dbReference type="GO" id="GO:0045259">
    <property type="term" value="C:proton-transporting ATP synthase complex"/>
    <property type="evidence" value="ECO:0007669"/>
    <property type="project" value="UniProtKB-KW"/>
</dbReference>
<name>H6V540_FISVO</name>
<dbReference type="CTD" id="4508"/>
<feature type="transmembrane region" description="Helical" evidence="12">
    <location>
        <begin position="67"/>
        <end position="89"/>
    </location>
</feature>
<reference evidence="13" key="1">
    <citation type="submission" date="2011-09" db="EMBL/GenBank/DDBJ databases">
        <title>Diodora aspera mitochondrial genome.</title>
        <authorList>
            <person name="Simison W.B."/>
        </authorList>
    </citation>
    <scope>NUCLEOTIDE SEQUENCE</scope>
</reference>
<dbReference type="PROSITE" id="PS00449">
    <property type="entry name" value="ATPASE_A"/>
    <property type="match status" value="1"/>
</dbReference>